<evidence type="ECO:0000313" key="8">
    <source>
        <dbReference type="EMBL" id="PNT99470.1"/>
    </source>
</evidence>
<dbReference type="SUPFAM" id="SSF161098">
    <property type="entry name" value="MetI-like"/>
    <property type="match status" value="1"/>
</dbReference>
<keyword evidence="5 7" id="KW-1133">Transmembrane helix</keyword>
<accession>A0A2K2FL18</accession>
<comment type="subcellular location">
    <subcellularLocation>
        <location evidence="1">Cell membrane</location>
        <topology evidence="1">Multi-pass membrane protein</topology>
    </subcellularLocation>
</comment>
<comment type="caution">
    <text evidence="8">The sequence shown here is derived from an EMBL/GenBank/DDBJ whole genome shotgun (WGS) entry which is preliminary data.</text>
</comment>
<keyword evidence="3" id="KW-1003">Cell membrane</keyword>
<dbReference type="Proteomes" id="UP000236151">
    <property type="component" value="Unassembled WGS sequence"/>
</dbReference>
<dbReference type="AlphaFoldDB" id="A0A2K2FL18"/>
<keyword evidence="6 7" id="KW-0472">Membrane</keyword>
<dbReference type="PANTHER" id="PTHR43005">
    <property type="entry name" value="BLR7065 PROTEIN"/>
    <property type="match status" value="1"/>
</dbReference>
<evidence type="ECO:0000256" key="1">
    <source>
        <dbReference type="ARBA" id="ARBA00004651"/>
    </source>
</evidence>
<name>A0A2K2FL18_9CLOT</name>
<dbReference type="KEGG" id="cthd:CDO33_14655"/>
<dbReference type="InterPro" id="IPR035906">
    <property type="entry name" value="MetI-like_sf"/>
</dbReference>
<dbReference type="PANTHER" id="PTHR43005:SF1">
    <property type="entry name" value="SPERMIDINE_PUTRESCINE TRANSPORT SYSTEM PERMEASE PROTEIN"/>
    <property type="match status" value="1"/>
</dbReference>
<evidence type="ECO:0000256" key="3">
    <source>
        <dbReference type="ARBA" id="ARBA00022475"/>
    </source>
</evidence>
<evidence type="ECO:0008006" key="10">
    <source>
        <dbReference type="Google" id="ProtNLM"/>
    </source>
</evidence>
<gene>
    <name evidence="8" type="ORF">CDQ84_08360</name>
</gene>
<keyword evidence="4 7" id="KW-0812">Transmembrane</keyword>
<dbReference type="EMBL" id="NIOJ01000018">
    <property type="protein sequence ID" value="PNT99470.1"/>
    <property type="molecule type" value="Genomic_DNA"/>
</dbReference>
<organism evidence="8 9">
    <name type="scientific">Clostridium thermosuccinogenes</name>
    <dbReference type="NCBI Taxonomy" id="84032"/>
    <lineage>
        <taxon>Bacteria</taxon>
        <taxon>Bacillati</taxon>
        <taxon>Bacillota</taxon>
        <taxon>Clostridia</taxon>
        <taxon>Eubacteriales</taxon>
        <taxon>Clostridiaceae</taxon>
        <taxon>Clostridium</taxon>
    </lineage>
</organism>
<evidence type="ECO:0000256" key="7">
    <source>
        <dbReference type="SAM" id="Phobius"/>
    </source>
</evidence>
<dbReference type="GO" id="GO:0005886">
    <property type="term" value="C:plasma membrane"/>
    <property type="evidence" value="ECO:0007669"/>
    <property type="project" value="UniProtKB-SubCell"/>
</dbReference>
<proteinExistence type="predicted"/>
<evidence type="ECO:0000313" key="9">
    <source>
        <dbReference type="Proteomes" id="UP000236151"/>
    </source>
</evidence>
<evidence type="ECO:0000256" key="4">
    <source>
        <dbReference type="ARBA" id="ARBA00022692"/>
    </source>
</evidence>
<sequence>MKIIKSRRRSEPIERQYKKRDNTLDFIAPFLIIFITFMAYPSIYSIIVSFTKYRAGKFSFAGLSNFRYIDRPHLQESNRKYFFHTDISGSDSNLSGSSTANFLNIRRIKALGLFRMFIFMPVLIFSCCSREIS</sequence>
<keyword evidence="2" id="KW-0813">Transport</keyword>
<protein>
    <recommendedName>
        <fullName evidence="10">ABC transmembrane type-1 domain-containing protein</fullName>
    </recommendedName>
</protein>
<evidence type="ECO:0000256" key="5">
    <source>
        <dbReference type="ARBA" id="ARBA00022989"/>
    </source>
</evidence>
<reference evidence="8 9" key="1">
    <citation type="submission" date="2017-06" db="EMBL/GenBank/DDBJ databases">
        <title>Investigating the central metabolism of Clostridium thermosuccinogenes.</title>
        <authorList>
            <person name="Koendjbiharie J.G."/>
            <person name="van Kranenburg R."/>
        </authorList>
    </citation>
    <scope>NUCLEOTIDE SEQUENCE [LARGE SCALE GENOMIC DNA]</scope>
    <source>
        <strain evidence="8 9">DSM 5806</strain>
    </source>
</reference>
<feature type="transmembrane region" description="Helical" evidence="7">
    <location>
        <begin position="26"/>
        <end position="47"/>
    </location>
</feature>
<dbReference type="OrthoDB" id="9774308at2"/>
<feature type="transmembrane region" description="Helical" evidence="7">
    <location>
        <begin position="110"/>
        <end position="128"/>
    </location>
</feature>
<keyword evidence="9" id="KW-1185">Reference proteome</keyword>
<evidence type="ECO:0000256" key="6">
    <source>
        <dbReference type="ARBA" id="ARBA00023136"/>
    </source>
</evidence>
<dbReference type="Gene3D" id="1.10.3720.10">
    <property type="entry name" value="MetI-like"/>
    <property type="match status" value="1"/>
</dbReference>
<evidence type="ECO:0000256" key="2">
    <source>
        <dbReference type="ARBA" id="ARBA00022448"/>
    </source>
</evidence>
<dbReference type="RefSeq" id="WP_103081285.1">
    <property type="nucleotide sequence ID" value="NZ_CP021850.1"/>
</dbReference>